<reference evidence="1 2" key="1">
    <citation type="submission" date="2020-07" db="EMBL/GenBank/DDBJ databases">
        <title>Transfer of Campylobacter canadensis to the novel genus Avispirillum gen. nov., that also includes two novel species recovered from migratory waterfowl: Avispirillum anseris sp. nov. and Avispirillum brantae sp. nov.</title>
        <authorList>
            <person name="Miller W.G."/>
            <person name="Chapman M.H."/>
            <person name="Yee E."/>
            <person name="Inglis G.D."/>
        </authorList>
    </citation>
    <scope>NUCLEOTIDE SEQUENCE [LARGE SCALE GENOMIC DNA]</scope>
    <source>
        <strain evidence="1 2">L283</strain>
    </source>
</reference>
<dbReference type="RefSeq" id="WP_172230412.1">
    <property type="nucleotide sequence ID" value="NZ_CP035946.1"/>
</dbReference>
<name>A0ABS7WW44_9BACT</name>
<protein>
    <submittedName>
        <fullName evidence="1">DUF507 family protein</fullName>
    </submittedName>
</protein>
<organism evidence="1 2">
    <name type="scientific">Campylobacter canadensis</name>
    <dbReference type="NCBI Taxonomy" id="449520"/>
    <lineage>
        <taxon>Bacteria</taxon>
        <taxon>Pseudomonadati</taxon>
        <taxon>Campylobacterota</taxon>
        <taxon>Epsilonproteobacteria</taxon>
        <taxon>Campylobacterales</taxon>
        <taxon>Campylobacteraceae</taxon>
        <taxon>Campylobacter</taxon>
    </lineage>
</organism>
<comment type="caution">
    <text evidence="1">The sequence shown here is derived from an EMBL/GenBank/DDBJ whole genome shotgun (WGS) entry which is preliminary data.</text>
</comment>
<evidence type="ECO:0000313" key="2">
    <source>
        <dbReference type="Proteomes" id="UP000786183"/>
    </source>
</evidence>
<gene>
    <name evidence="1" type="ORF">AVCANL283_08525</name>
</gene>
<dbReference type="EMBL" id="JACGBB010000035">
    <property type="protein sequence ID" value="MBZ7988134.1"/>
    <property type="molecule type" value="Genomic_DNA"/>
</dbReference>
<evidence type="ECO:0000313" key="1">
    <source>
        <dbReference type="EMBL" id="MBZ7988134.1"/>
    </source>
</evidence>
<accession>A0ABS7WW44</accession>
<dbReference type="InterPro" id="IPR007463">
    <property type="entry name" value="DUF507"/>
</dbReference>
<sequence length="183" mass="21609">MRIKQPHIPYISNKIALDLVNSKFLKAVNGIEPIKALVTELISALVKKEKQLDEKVNDIINEQETEIDLMQIDRKNMFWLLKKKLADEYGILMNYEDRYNALSHDILDKLIDEDLINFSVSENKVRNVIFASLNSYLKSYEKIEDDVYEKISNYKRKLVPGSEEFDLVYEKLYEEELKRRGML</sequence>
<proteinExistence type="predicted"/>
<dbReference type="Pfam" id="PF04368">
    <property type="entry name" value="DUF507"/>
    <property type="match status" value="1"/>
</dbReference>
<dbReference type="Proteomes" id="UP000786183">
    <property type="component" value="Unassembled WGS sequence"/>
</dbReference>
<keyword evidence="2" id="KW-1185">Reference proteome</keyword>